<dbReference type="KEGG" id="req:REQ_15570"/>
<name>A0A3S5Y4X4_RHOH1</name>
<dbReference type="AlphaFoldDB" id="A0A3S5Y4X4"/>
<dbReference type="RefSeq" id="WP_005514308.1">
    <property type="nucleotide sequence ID" value="NC_014659.1"/>
</dbReference>
<organism evidence="1">
    <name type="scientific">Rhodococcus hoagii (strain 103S)</name>
    <name type="common">Rhodococcus equi</name>
    <dbReference type="NCBI Taxonomy" id="685727"/>
    <lineage>
        <taxon>Bacteria</taxon>
        <taxon>Bacillati</taxon>
        <taxon>Actinomycetota</taxon>
        <taxon>Actinomycetes</taxon>
        <taxon>Mycobacteriales</taxon>
        <taxon>Nocardiaceae</taxon>
        <taxon>Prescottella</taxon>
    </lineage>
</organism>
<gene>
    <name evidence="1" type="ordered locus">REQ_15570</name>
</gene>
<dbReference type="Proteomes" id="UP001154400">
    <property type="component" value="Chromosome"/>
</dbReference>
<protein>
    <submittedName>
        <fullName evidence="1">Uncharacterized protein</fullName>
    </submittedName>
</protein>
<accession>A0A3S5Y4X4</accession>
<evidence type="ECO:0000313" key="1">
    <source>
        <dbReference type="EMBL" id="CBH47634.1"/>
    </source>
</evidence>
<evidence type="ECO:0000313" key="2">
    <source>
        <dbReference type="Proteomes" id="UP000006892"/>
    </source>
</evidence>
<dbReference type="GeneID" id="57577248"/>
<sequence length="98" mass="10182">MQLRVGVRLRSTTSAAELIVIRIPAEDVDIRCDGAPMVTPEQAADPVGTTSGELQLGKRYCNADGTVELLCTKPGSGVLTVDGETLGVKAPKAMPASD</sequence>
<proteinExistence type="predicted"/>
<dbReference type="EMBL" id="FN563149">
    <property type="protein sequence ID" value="CBH47634.1"/>
    <property type="molecule type" value="Genomic_DNA"/>
</dbReference>
<reference evidence="1" key="1">
    <citation type="journal article" date="2010" name="PLoS Genet.">
        <title>The genome of a pathogenic rhodococcus: cooptive virulence underpinned by key gene acquisitions.</title>
        <authorList>
            <person name="Letek M."/>
            <person name="Gonzalez P."/>
            <person name="Macarthur I."/>
            <person name="Rodriguez H."/>
            <person name="Freeman T.C."/>
            <person name="Valero-Rello A."/>
            <person name="Blanco M."/>
            <person name="Buckley T."/>
            <person name="Cherevach I."/>
            <person name="Fahey R."/>
            <person name="Hapeshi A."/>
            <person name="Holdstock J."/>
            <person name="Leadon D."/>
            <person name="Navas J."/>
            <person name="Ocampo A."/>
            <person name="Quail M.A."/>
            <person name="Sanders M."/>
            <person name="Scortti M.M."/>
            <person name="Prescott J.F."/>
            <person name="Fogarty U."/>
            <person name="Meijer W.G."/>
            <person name="Parkhill J."/>
            <person name="Bentley S.D."/>
            <person name="Vazquez-Boland J.A."/>
        </authorList>
    </citation>
    <scope>NUCLEOTIDE SEQUENCE [LARGE SCALE GENOMIC DNA]</scope>
    <source>
        <strain evidence="1 2">103S</strain>
    </source>
</reference>